<name>A0A7J7U8G2_PIPKU</name>
<dbReference type="Proteomes" id="UP000558488">
    <property type="component" value="Unassembled WGS sequence"/>
</dbReference>
<gene>
    <name evidence="1" type="ORF">mPipKuh1_009180</name>
</gene>
<comment type="caution">
    <text evidence="1">The sequence shown here is derived from an EMBL/GenBank/DDBJ whole genome shotgun (WGS) entry which is preliminary data.</text>
</comment>
<proteinExistence type="predicted"/>
<evidence type="ECO:0000313" key="1">
    <source>
        <dbReference type="EMBL" id="KAF6309072.1"/>
    </source>
</evidence>
<sequence>MCPEEGTLSNPIVYFLFLEPGWLCANLVSPSSRSPLATQLESLCSVHKANWPLHTWAESRAGAAHLNPACRGRGREDSFIEEECCRRERIQFSGSSKPEIWHPFFLTLGNVGHHVLNHREPRLLFLVREQQHTKIHHRGLL</sequence>
<dbReference type="AlphaFoldDB" id="A0A7J7U8G2"/>
<evidence type="ECO:0000313" key="2">
    <source>
        <dbReference type="Proteomes" id="UP000558488"/>
    </source>
</evidence>
<accession>A0A7J7U8G2</accession>
<dbReference type="EMBL" id="JACAGB010000022">
    <property type="protein sequence ID" value="KAF6309072.1"/>
    <property type="molecule type" value="Genomic_DNA"/>
</dbReference>
<protein>
    <submittedName>
        <fullName evidence="1">Uncharacterized protein</fullName>
    </submittedName>
</protein>
<keyword evidence="2" id="KW-1185">Reference proteome</keyword>
<organism evidence="1 2">
    <name type="scientific">Pipistrellus kuhlii</name>
    <name type="common">Kuhl's pipistrelle</name>
    <dbReference type="NCBI Taxonomy" id="59472"/>
    <lineage>
        <taxon>Eukaryota</taxon>
        <taxon>Metazoa</taxon>
        <taxon>Chordata</taxon>
        <taxon>Craniata</taxon>
        <taxon>Vertebrata</taxon>
        <taxon>Euteleostomi</taxon>
        <taxon>Mammalia</taxon>
        <taxon>Eutheria</taxon>
        <taxon>Laurasiatheria</taxon>
        <taxon>Chiroptera</taxon>
        <taxon>Yangochiroptera</taxon>
        <taxon>Vespertilionidae</taxon>
        <taxon>Pipistrellus</taxon>
    </lineage>
</organism>
<reference evidence="1 2" key="1">
    <citation type="journal article" date="2020" name="Nature">
        <title>Six reference-quality genomes reveal evolution of bat adaptations.</title>
        <authorList>
            <person name="Jebb D."/>
            <person name="Huang Z."/>
            <person name="Pippel M."/>
            <person name="Hughes G.M."/>
            <person name="Lavrichenko K."/>
            <person name="Devanna P."/>
            <person name="Winkler S."/>
            <person name="Jermiin L.S."/>
            <person name="Skirmuntt E.C."/>
            <person name="Katzourakis A."/>
            <person name="Burkitt-Gray L."/>
            <person name="Ray D.A."/>
            <person name="Sullivan K.A.M."/>
            <person name="Roscito J.G."/>
            <person name="Kirilenko B.M."/>
            <person name="Davalos L.M."/>
            <person name="Corthals A.P."/>
            <person name="Power M.L."/>
            <person name="Jones G."/>
            <person name="Ransome R.D."/>
            <person name="Dechmann D.K.N."/>
            <person name="Locatelli A.G."/>
            <person name="Puechmaille S.J."/>
            <person name="Fedrigo O."/>
            <person name="Jarvis E.D."/>
            <person name="Hiller M."/>
            <person name="Vernes S.C."/>
            <person name="Myers E.W."/>
            <person name="Teeling E.C."/>
        </authorList>
    </citation>
    <scope>NUCLEOTIDE SEQUENCE [LARGE SCALE GENOMIC DNA]</scope>
    <source>
        <strain evidence="1">MPipKuh1</strain>
        <tissue evidence="1">Flight muscle</tissue>
    </source>
</reference>